<dbReference type="AlphaFoldDB" id="A0A085ZPJ5"/>
<protein>
    <submittedName>
        <fullName evidence="3">Alpha/beta hydrolase</fullName>
    </submittedName>
</protein>
<evidence type="ECO:0000259" key="2">
    <source>
        <dbReference type="Pfam" id="PF12697"/>
    </source>
</evidence>
<dbReference type="InterPro" id="IPR029058">
    <property type="entry name" value="AB_hydrolase_fold"/>
</dbReference>
<sequence>MKTKSILIILFMLLVSKSVISQTAFKVDVKGKGAPVLLFPGFGCTGEVWNETVAELSKNYECHIFTFAGFGNVAPIEGPWLSTIKEQVILYVKNKKLKKAILIGHSLGGTLSLWLASEETNLFKKLIIVDALPASAALMIPNYKGEVIPYDNPQSKMMLAMDQKAFNAMNSQSISYMCLNKEKQKTITEWMNTVDRKTYVYGYIDMLNLDLRKEIARIKIPVVILAATNPDLNTVQNTYKAQYENLPSVKIYYAANSAHFVMYDQPKWFMEKVKLELQ</sequence>
<feature type="chain" id="PRO_5001801453" evidence="1">
    <location>
        <begin position="22"/>
        <end position="278"/>
    </location>
</feature>
<dbReference type="EMBL" id="JPRL01000001">
    <property type="protein sequence ID" value="KFF06359.1"/>
    <property type="molecule type" value="Genomic_DNA"/>
</dbReference>
<dbReference type="Gene3D" id="3.40.50.1820">
    <property type="entry name" value="alpha/beta hydrolase"/>
    <property type="match status" value="1"/>
</dbReference>
<name>A0A085ZPJ5_9FLAO</name>
<proteinExistence type="predicted"/>
<evidence type="ECO:0000256" key="1">
    <source>
        <dbReference type="SAM" id="SignalP"/>
    </source>
</evidence>
<dbReference type="InterPro" id="IPR000073">
    <property type="entry name" value="AB_hydrolase_1"/>
</dbReference>
<dbReference type="Pfam" id="PF12697">
    <property type="entry name" value="Abhydrolase_6"/>
    <property type="match status" value="1"/>
</dbReference>
<reference evidence="3 4" key="1">
    <citation type="submission" date="2014-07" db="EMBL/GenBank/DDBJ databases">
        <title>Genome of Flavobacterium reichenbachii LMG 25512.</title>
        <authorList>
            <person name="Stropko S.J."/>
            <person name="Pipes S.E."/>
            <person name="Newman J.D."/>
        </authorList>
    </citation>
    <scope>NUCLEOTIDE SEQUENCE [LARGE SCALE GENOMIC DNA]</scope>
    <source>
        <strain evidence="3 4">LMG 25512</strain>
    </source>
</reference>
<organism evidence="3 4">
    <name type="scientific">Flavobacterium reichenbachii</name>
    <dbReference type="NCBI Taxonomy" id="362418"/>
    <lineage>
        <taxon>Bacteria</taxon>
        <taxon>Pseudomonadati</taxon>
        <taxon>Bacteroidota</taxon>
        <taxon>Flavobacteriia</taxon>
        <taxon>Flavobacteriales</taxon>
        <taxon>Flavobacteriaceae</taxon>
        <taxon>Flavobacterium</taxon>
    </lineage>
</organism>
<dbReference type="STRING" id="362418.IW19_12905"/>
<dbReference type="OrthoDB" id="7172093at2"/>
<dbReference type="eggNOG" id="COG0596">
    <property type="taxonomic scope" value="Bacteria"/>
</dbReference>
<feature type="signal peptide" evidence="1">
    <location>
        <begin position="1"/>
        <end position="21"/>
    </location>
</feature>
<accession>A0A085ZPJ5</accession>
<dbReference type="PANTHER" id="PTHR43194">
    <property type="entry name" value="HYDROLASE ALPHA/BETA FOLD FAMILY"/>
    <property type="match status" value="1"/>
</dbReference>
<dbReference type="GO" id="GO:0016787">
    <property type="term" value="F:hydrolase activity"/>
    <property type="evidence" value="ECO:0007669"/>
    <property type="project" value="UniProtKB-KW"/>
</dbReference>
<keyword evidence="1" id="KW-0732">Signal</keyword>
<dbReference type="SUPFAM" id="SSF53474">
    <property type="entry name" value="alpha/beta-Hydrolases"/>
    <property type="match status" value="1"/>
</dbReference>
<dbReference type="InterPro" id="IPR050228">
    <property type="entry name" value="Carboxylesterase_BioH"/>
</dbReference>
<evidence type="ECO:0000313" key="4">
    <source>
        <dbReference type="Proteomes" id="UP000028715"/>
    </source>
</evidence>
<evidence type="ECO:0000313" key="3">
    <source>
        <dbReference type="EMBL" id="KFF06359.1"/>
    </source>
</evidence>
<dbReference type="Proteomes" id="UP000028715">
    <property type="component" value="Unassembled WGS sequence"/>
</dbReference>
<dbReference type="PANTHER" id="PTHR43194:SF2">
    <property type="entry name" value="PEROXISOMAL MEMBRANE PROTEIN LPX1"/>
    <property type="match status" value="1"/>
</dbReference>
<gene>
    <name evidence="3" type="ORF">IW19_12905</name>
</gene>
<dbReference type="RefSeq" id="WP_035684612.1">
    <property type="nucleotide sequence ID" value="NZ_JPRL01000001.1"/>
</dbReference>
<feature type="domain" description="AB hydrolase-1" evidence="2">
    <location>
        <begin position="36"/>
        <end position="270"/>
    </location>
</feature>
<keyword evidence="3" id="KW-0378">Hydrolase</keyword>
<keyword evidence="4" id="KW-1185">Reference proteome</keyword>
<comment type="caution">
    <text evidence="3">The sequence shown here is derived from an EMBL/GenBank/DDBJ whole genome shotgun (WGS) entry which is preliminary data.</text>
</comment>